<evidence type="ECO:0000313" key="3">
    <source>
        <dbReference type="Proteomes" id="UP000182635"/>
    </source>
</evidence>
<dbReference type="PANTHER" id="PTHR40056:SF1">
    <property type="entry name" value="DUF1836 DOMAIN-CONTAINING PROTEIN"/>
    <property type="match status" value="1"/>
</dbReference>
<protein>
    <recommendedName>
        <fullName evidence="4">DUF1836 domain-containing protein</fullName>
    </recommendedName>
</protein>
<dbReference type="AlphaFoldDB" id="A0A1I2RRN1"/>
<gene>
    <name evidence="2" type="ORF">SAMN02910432_01341</name>
</gene>
<evidence type="ECO:0008006" key="4">
    <source>
        <dbReference type="Google" id="ProtNLM"/>
    </source>
</evidence>
<evidence type="ECO:0000313" key="2">
    <source>
        <dbReference type="EMBL" id="SFG43178.1"/>
    </source>
</evidence>
<keyword evidence="1" id="KW-0472">Membrane</keyword>
<dbReference type="PANTHER" id="PTHR40056">
    <property type="entry name" value="HYPOTHETICAL CYTOSOLIC PROTEIN"/>
    <property type="match status" value="1"/>
</dbReference>
<dbReference type="EMBL" id="FOPI01000020">
    <property type="protein sequence ID" value="SFG43178.1"/>
    <property type="molecule type" value="Genomic_DNA"/>
</dbReference>
<dbReference type="Pfam" id="PF08876">
    <property type="entry name" value="DUF1836"/>
    <property type="match status" value="1"/>
</dbReference>
<dbReference type="InterPro" id="IPR014975">
    <property type="entry name" value="DUF1836"/>
</dbReference>
<evidence type="ECO:0000256" key="1">
    <source>
        <dbReference type="SAM" id="Phobius"/>
    </source>
</evidence>
<dbReference type="Proteomes" id="UP000182635">
    <property type="component" value="Unassembled WGS sequence"/>
</dbReference>
<dbReference type="RefSeq" id="WP_046922721.1">
    <property type="nucleotide sequence ID" value="NZ_AYYL01000043.1"/>
</dbReference>
<feature type="transmembrane region" description="Helical" evidence="1">
    <location>
        <begin position="77"/>
        <end position="99"/>
    </location>
</feature>
<reference evidence="3" key="1">
    <citation type="submission" date="2016-10" db="EMBL/GenBank/DDBJ databases">
        <authorList>
            <person name="Varghese N."/>
            <person name="Submissions S."/>
        </authorList>
    </citation>
    <scope>NUCLEOTIDE SEQUENCE [LARGE SCALE GENOMIC DNA]</scope>
    <source>
        <strain evidence="3">DSM 20403</strain>
    </source>
</reference>
<name>A0A1I2RRN1_9LACO</name>
<proteinExistence type="predicted"/>
<keyword evidence="1" id="KW-1133">Transmembrane helix</keyword>
<keyword evidence="1" id="KW-0812">Transmembrane</keyword>
<sequence length="173" mass="20193">MTDDNKKALVPSIEGFKMPTFDQIPNVGLYLEQATTFLNEYLEPLDGTQLTSSMISNYVKKHLIESPIKKQYSREQLAYLFFIAISKTVLPLANLKVLVEIQRKTYTTRRAYEYFTEELDNALEYVFGTQETLKKIGRDKTEEKRMLDNIIMTAAHKIYLEKYFALFHEQIDG</sequence>
<organism evidence="2 3">
    <name type="scientific">Ligilactobacillus ruminis DSM 20403 = NBRC 102161</name>
    <dbReference type="NCBI Taxonomy" id="1423798"/>
    <lineage>
        <taxon>Bacteria</taxon>
        <taxon>Bacillati</taxon>
        <taxon>Bacillota</taxon>
        <taxon>Bacilli</taxon>
        <taxon>Lactobacillales</taxon>
        <taxon>Lactobacillaceae</taxon>
        <taxon>Ligilactobacillus</taxon>
    </lineage>
</organism>
<accession>A0A1I2RRN1</accession>
<dbReference type="OrthoDB" id="3191472at2"/>